<dbReference type="RefSeq" id="WP_048080981.1">
    <property type="nucleotide sequence ID" value="NZ_JAPVER010000020.1"/>
</dbReference>
<organism evidence="7 9">
    <name type="scientific">Methanobacterium veterum</name>
    <dbReference type="NCBI Taxonomy" id="408577"/>
    <lineage>
        <taxon>Archaea</taxon>
        <taxon>Methanobacteriati</taxon>
        <taxon>Methanobacteriota</taxon>
        <taxon>Methanomada group</taxon>
        <taxon>Methanobacteria</taxon>
        <taxon>Methanobacteriales</taxon>
        <taxon>Methanobacteriaceae</taxon>
        <taxon>Methanobacterium</taxon>
    </lineage>
</organism>
<dbReference type="CDD" id="cd07042">
    <property type="entry name" value="STAS_SulP_like_sulfate_transporter"/>
    <property type="match status" value="1"/>
</dbReference>
<feature type="transmembrane region" description="Helical" evidence="5">
    <location>
        <begin position="387"/>
        <end position="416"/>
    </location>
</feature>
<evidence type="ECO:0000256" key="5">
    <source>
        <dbReference type="SAM" id="Phobius"/>
    </source>
</evidence>
<dbReference type="Pfam" id="PF01740">
    <property type="entry name" value="STAS"/>
    <property type="match status" value="1"/>
</dbReference>
<dbReference type="Pfam" id="PF00916">
    <property type="entry name" value="Sulfate_transp"/>
    <property type="match status" value="1"/>
</dbReference>
<comment type="caution">
    <text evidence="7">The sequence shown here is derived from an EMBL/GenBank/DDBJ whole genome shotgun (WGS) entry which is preliminary data.</text>
</comment>
<dbReference type="Proteomes" id="UP001068021">
    <property type="component" value="Unassembled WGS sequence"/>
</dbReference>
<sequence>MKKLNKLNLKNKLLLNGVLPLKAPLTSEIIAGLILAAVGIPEVMGYAEIAGMPIITGIYTILLPLAVFALFCSSRHLIVGADSATAAILSGTLVSVAALGSPQYIALASTVALLCAILLIFASIFKLGFIADFMSRTVLIGFLSGVGIQITVSQLSHMLGIAGEGGLNTIPQLINVFTHLHEINLITTIISIIVVFTIIIINRISPKIPGALIAFGGTALASFLFNFQGIGIPVLGNIPGGFPNFIVPTIDPNVLSNLIIATAACFVVILSQSTATSRAFTIQYSESNDENKDIFALGLANGVAGIMGTFVVNGSPTKTAVVDNAGSRTQMASFVTAAAVLMVILFFTKPLSFLPSATLASIVFLIGANMIDISHLKDIRRKVRAEYFLAIITTATVVIMGVLWGILLSIILSVILHLSNSYRPTNSIFARDKKGNWMFKQVEVGESTEEGLIIYRFNRDLYFANSDKLKEEVLKLVDAADPPVKLFVLNTAGFSRVDYTSAEMFKDLYHDLKKRNIQFALTSMLPDLKDQFDYLGLTRLIGEENIYENVLEALEAYGKKKY</sequence>
<dbReference type="InterPro" id="IPR001902">
    <property type="entry name" value="SLC26A/SulP_fam"/>
</dbReference>
<feature type="transmembrane region" description="Helical" evidence="5">
    <location>
        <begin position="137"/>
        <end position="163"/>
    </location>
</feature>
<feature type="transmembrane region" description="Helical" evidence="5">
    <location>
        <begin position="183"/>
        <end position="201"/>
    </location>
</feature>
<evidence type="ECO:0000256" key="2">
    <source>
        <dbReference type="ARBA" id="ARBA00022692"/>
    </source>
</evidence>
<evidence type="ECO:0000256" key="1">
    <source>
        <dbReference type="ARBA" id="ARBA00004141"/>
    </source>
</evidence>
<dbReference type="InterPro" id="IPR002645">
    <property type="entry name" value="STAS_dom"/>
</dbReference>
<dbReference type="EMBL" id="JAPVER010000020">
    <property type="protein sequence ID" value="MCZ3366598.1"/>
    <property type="molecule type" value="Genomic_DNA"/>
</dbReference>
<dbReference type="Proteomes" id="UP001074446">
    <property type="component" value="Unassembled WGS sequence"/>
</dbReference>
<dbReference type="InterPro" id="IPR011547">
    <property type="entry name" value="SLC26A/SulP_dom"/>
</dbReference>
<accession>A0A9E5DKR7</accession>
<feature type="transmembrane region" description="Helical" evidence="5">
    <location>
        <begin position="254"/>
        <end position="273"/>
    </location>
</feature>
<comment type="subcellular location">
    <subcellularLocation>
        <location evidence="1">Membrane</location>
        <topology evidence="1">Multi-pass membrane protein</topology>
    </subcellularLocation>
</comment>
<dbReference type="SUPFAM" id="SSF52091">
    <property type="entry name" value="SpoIIaa-like"/>
    <property type="match status" value="1"/>
</dbReference>
<feature type="transmembrane region" description="Helical" evidence="5">
    <location>
        <begin position="213"/>
        <end position="234"/>
    </location>
</feature>
<evidence type="ECO:0000259" key="6">
    <source>
        <dbReference type="PROSITE" id="PS50801"/>
    </source>
</evidence>
<reference evidence="7" key="1">
    <citation type="submission" date="2022-12" db="EMBL/GenBank/DDBJ databases">
        <title>Reclassification of two methanogenic archaea species isolated from the Kolyma lowland permafrost.</title>
        <authorList>
            <person name="Trubitsyn V.E."/>
            <person name="Rivkina E.M."/>
            <person name="Shcherbakova V.A."/>
        </authorList>
    </citation>
    <scope>NUCLEOTIDE SEQUENCE</scope>
    <source>
        <strain evidence="7">M2</strain>
        <strain evidence="8">MK4</strain>
    </source>
</reference>
<feature type="transmembrane region" description="Helical" evidence="5">
    <location>
        <begin position="21"/>
        <end position="40"/>
    </location>
</feature>
<feature type="transmembrane region" description="Helical" evidence="5">
    <location>
        <begin position="334"/>
        <end position="366"/>
    </location>
</feature>
<evidence type="ECO:0000256" key="4">
    <source>
        <dbReference type="ARBA" id="ARBA00023136"/>
    </source>
</evidence>
<dbReference type="AlphaFoldDB" id="A0A9E5DKR7"/>
<keyword evidence="3 5" id="KW-1133">Transmembrane helix</keyword>
<dbReference type="Gene3D" id="3.30.750.24">
    <property type="entry name" value="STAS domain"/>
    <property type="match status" value="1"/>
</dbReference>
<feature type="transmembrane region" description="Helical" evidence="5">
    <location>
        <begin position="294"/>
        <end position="314"/>
    </location>
</feature>
<name>A0A9E5DKR7_9EURY</name>
<gene>
    <name evidence="8" type="ORF">O3H35_16535</name>
    <name evidence="7" type="ORF">O3H54_11975</name>
</gene>
<keyword evidence="9" id="KW-1185">Reference proteome</keyword>
<evidence type="ECO:0000256" key="3">
    <source>
        <dbReference type="ARBA" id="ARBA00022989"/>
    </source>
</evidence>
<feature type="transmembrane region" description="Helical" evidence="5">
    <location>
        <begin position="104"/>
        <end position="125"/>
    </location>
</feature>
<feature type="domain" description="STAS" evidence="6">
    <location>
        <begin position="442"/>
        <end position="557"/>
    </location>
</feature>
<evidence type="ECO:0000313" key="7">
    <source>
        <dbReference type="EMBL" id="MCZ3366598.1"/>
    </source>
</evidence>
<protein>
    <submittedName>
        <fullName evidence="7">SulP family inorganic anion transporter</fullName>
    </submittedName>
</protein>
<dbReference type="GO" id="GO:0055085">
    <property type="term" value="P:transmembrane transport"/>
    <property type="evidence" value="ECO:0007669"/>
    <property type="project" value="InterPro"/>
</dbReference>
<dbReference type="PANTHER" id="PTHR11814">
    <property type="entry name" value="SULFATE TRANSPORTER"/>
    <property type="match status" value="1"/>
</dbReference>
<feature type="transmembrane region" description="Helical" evidence="5">
    <location>
        <begin position="52"/>
        <end position="71"/>
    </location>
</feature>
<feature type="transmembrane region" description="Helical" evidence="5">
    <location>
        <begin position="78"/>
        <end position="98"/>
    </location>
</feature>
<keyword evidence="4 5" id="KW-0472">Membrane</keyword>
<evidence type="ECO:0000313" key="8">
    <source>
        <dbReference type="EMBL" id="MCZ3374258.1"/>
    </source>
</evidence>
<keyword evidence="2 5" id="KW-0812">Transmembrane</keyword>
<dbReference type="InterPro" id="IPR036513">
    <property type="entry name" value="STAS_dom_sf"/>
</dbReference>
<dbReference type="EMBL" id="JAPVES010000030">
    <property type="protein sequence ID" value="MCZ3374258.1"/>
    <property type="molecule type" value="Genomic_DNA"/>
</dbReference>
<dbReference type="PROSITE" id="PS50801">
    <property type="entry name" value="STAS"/>
    <property type="match status" value="1"/>
</dbReference>
<evidence type="ECO:0000313" key="9">
    <source>
        <dbReference type="Proteomes" id="UP001068021"/>
    </source>
</evidence>
<proteinExistence type="predicted"/>
<dbReference type="GO" id="GO:0016020">
    <property type="term" value="C:membrane"/>
    <property type="evidence" value="ECO:0007669"/>
    <property type="project" value="UniProtKB-SubCell"/>
</dbReference>